<dbReference type="InterPro" id="IPR050273">
    <property type="entry name" value="GppA/Ppx_hydrolase"/>
</dbReference>
<feature type="domain" description="Ppx/GppA phosphatase N-terminal" evidence="1">
    <location>
        <begin position="34"/>
        <end position="299"/>
    </location>
</feature>
<dbReference type="SUPFAM" id="SSF53067">
    <property type="entry name" value="Actin-like ATPase domain"/>
    <property type="match status" value="2"/>
</dbReference>
<gene>
    <name evidence="2" type="ORF">MAF45_01945</name>
</gene>
<dbReference type="PANTHER" id="PTHR30005:SF0">
    <property type="entry name" value="RETROGRADE REGULATION PROTEIN 2"/>
    <property type="match status" value="1"/>
</dbReference>
<dbReference type="Proteomes" id="UP001297600">
    <property type="component" value="Unassembled WGS sequence"/>
</dbReference>
<evidence type="ECO:0000259" key="1">
    <source>
        <dbReference type="Pfam" id="PF02541"/>
    </source>
</evidence>
<sequence length="309" mass="33512">MTERFAAIDLGSNSFRLEAGHFIGRRFISEKYIKETVRLAGGLTAEGALSKKIQEKALIALYGFSMVIKGMAPDCVKAVGTQALRCATNAADFIGQAEKVLGHRIEIISGQEEGRLVFKGCACTLPPSSETRLVIDIGGASTELVLGRGGNVLRSDSFPLGSVNMSARFFGDGLLSEERFCQAMACARRIFDPEAHRFGRPLWDHAYGSAGTIGAVELLARSENWGSAISEEVLAHALRAFSEAGCVTRLNFRGLKPDRRDIIPGGLAILCALFKSLGLQRLETAAGSLRYGLLFELLENWQSMHKQNV</sequence>
<comment type="caution">
    <text evidence="2">The sequence shown here is derived from an EMBL/GenBank/DDBJ whole genome shotgun (WGS) entry which is preliminary data.</text>
</comment>
<evidence type="ECO:0000313" key="3">
    <source>
        <dbReference type="Proteomes" id="UP001297600"/>
    </source>
</evidence>
<keyword evidence="3" id="KW-1185">Reference proteome</keyword>
<dbReference type="RefSeq" id="WP_237977874.1">
    <property type="nucleotide sequence ID" value="NZ_JAKNCT010000002.1"/>
</dbReference>
<evidence type="ECO:0000313" key="2">
    <source>
        <dbReference type="EMBL" id="MCG5030219.1"/>
    </source>
</evidence>
<dbReference type="EMBL" id="JAKNCT010000002">
    <property type="protein sequence ID" value="MCG5030219.1"/>
    <property type="molecule type" value="Genomic_DNA"/>
</dbReference>
<accession>A0ABS9MNL8</accession>
<dbReference type="Pfam" id="PF02541">
    <property type="entry name" value="Ppx-GppA"/>
    <property type="match status" value="1"/>
</dbReference>
<protein>
    <submittedName>
        <fullName evidence="2">Ppx/GppA family phosphatase</fullName>
    </submittedName>
</protein>
<dbReference type="PANTHER" id="PTHR30005">
    <property type="entry name" value="EXOPOLYPHOSPHATASE"/>
    <property type="match status" value="1"/>
</dbReference>
<dbReference type="Gene3D" id="3.30.420.150">
    <property type="entry name" value="Exopolyphosphatase. Domain 2"/>
    <property type="match status" value="1"/>
</dbReference>
<dbReference type="InterPro" id="IPR043129">
    <property type="entry name" value="ATPase_NBD"/>
</dbReference>
<dbReference type="Gene3D" id="3.30.420.40">
    <property type="match status" value="1"/>
</dbReference>
<dbReference type="InterPro" id="IPR003695">
    <property type="entry name" value="Ppx_GppA_N"/>
</dbReference>
<name>A0ABS9MNL8_9BURK</name>
<reference evidence="2 3" key="1">
    <citation type="submission" date="2022-02" db="EMBL/GenBank/DDBJ databases">
        <title>Mesosutterella porci, a novel member of the family Sutterellaceae from pig feces.</title>
        <authorList>
            <person name="Wylensek D."/>
            <person name="Clavel T."/>
        </authorList>
    </citation>
    <scope>NUCLEOTIDE SEQUENCE [LARGE SCALE GENOMIC DNA]</scope>
    <source>
        <strain evidence="3">oilRF-744-wt-GAM-9</strain>
    </source>
</reference>
<dbReference type="CDD" id="cd24053">
    <property type="entry name" value="ASKHA_NBD_EcPPX-GppA-like"/>
    <property type="match status" value="1"/>
</dbReference>
<organism evidence="2 3">
    <name type="scientific">Mesosutterella porci</name>
    <dbReference type="NCBI Taxonomy" id="2915351"/>
    <lineage>
        <taxon>Bacteria</taxon>
        <taxon>Pseudomonadati</taxon>
        <taxon>Pseudomonadota</taxon>
        <taxon>Betaproteobacteria</taxon>
        <taxon>Burkholderiales</taxon>
        <taxon>Sutterellaceae</taxon>
        <taxon>Mesosutterella</taxon>
    </lineage>
</organism>
<proteinExistence type="predicted"/>